<dbReference type="InterPro" id="IPR008278">
    <property type="entry name" value="4-PPantetheinyl_Trfase_dom"/>
</dbReference>
<name>A0ABT1ZKU2_9BURK</name>
<dbReference type="Gene3D" id="3.90.470.20">
    <property type="entry name" value="4'-phosphopantetheinyl transferase domain"/>
    <property type="match status" value="2"/>
</dbReference>
<keyword evidence="1 3" id="KW-0808">Transferase</keyword>
<organism evidence="3 4">
    <name type="scientific">Massilia pinisoli</name>
    <dbReference type="NCBI Taxonomy" id="1772194"/>
    <lineage>
        <taxon>Bacteria</taxon>
        <taxon>Pseudomonadati</taxon>
        <taxon>Pseudomonadota</taxon>
        <taxon>Betaproteobacteria</taxon>
        <taxon>Burkholderiales</taxon>
        <taxon>Oxalobacteraceae</taxon>
        <taxon>Telluria group</taxon>
        <taxon>Massilia</taxon>
    </lineage>
</organism>
<dbReference type="Proteomes" id="UP001204151">
    <property type="component" value="Unassembled WGS sequence"/>
</dbReference>
<dbReference type="SUPFAM" id="SSF56214">
    <property type="entry name" value="4'-phosphopantetheinyl transferase"/>
    <property type="match status" value="1"/>
</dbReference>
<accession>A0ABT1ZKU2</accession>
<evidence type="ECO:0000313" key="4">
    <source>
        <dbReference type="Proteomes" id="UP001204151"/>
    </source>
</evidence>
<dbReference type="EMBL" id="JANUGW010000002">
    <property type="protein sequence ID" value="MCS0580511.1"/>
    <property type="molecule type" value="Genomic_DNA"/>
</dbReference>
<reference evidence="3 4" key="1">
    <citation type="submission" date="2022-08" db="EMBL/GenBank/DDBJ databases">
        <title>Reclassification of Massilia species as members of the genera Telluria, Duganella, Pseudoduganella, Mokoshia gen. nov. and Zemynaea gen. nov. using orthogonal and non-orthogonal genome-based approaches.</title>
        <authorList>
            <person name="Bowman J.P."/>
        </authorList>
    </citation>
    <scope>NUCLEOTIDE SEQUENCE [LARGE SCALE GENOMIC DNA]</scope>
    <source>
        <strain evidence="3 4">JCM 31316</strain>
    </source>
</reference>
<sequence>MERLACGAAARVMEAVSVRWWSDGRLALPAAGADVHVVGVRGMKDRAIARQTIRTALLAALADALALPVSRIRLCGEPGEAPYARIDDGRHVDLAISHDGDVSVAALRLDGDAGIDVMRVADVPDWHAVAHDYLGPAAAAALARVPAPARAAAFARAWSEREARLKCRGLALAEWRADLDARLAACRCRPLAMPDGYVATLALA</sequence>
<gene>
    <name evidence="3" type="ORF">NX784_02810</name>
</gene>
<protein>
    <submittedName>
        <fullName evidence="3">4'-phosphopantetheinyl transferase superfamily protein</fullName>
    </submittedName>
</protein>
<comment type="caution">
    <text evidence="3">The sequence shown here is derived from an EMBL/GenBank/DDBJ whole genome shotgun (WGS) entry which is preliminary data.</text>
</comment>
<evidence type="ECO:0000259" key="2">
    <source>
        <dbReference type="Pfam" id="PF01648"/>
    </source>
</evidence>
<feature type="domain" description="4'-phosphopantetheinyl transferase" evidence="2">
    <location>
        <begin position="114"/>
        <end position="176"/>
    </location>
</feature>
<dbReference type="RefSeq" id="WP_258815180.1">
    <property type="nucleotide sequence ID" value="NZ_JANUGW010000002.1"/>
</dbReference>
<dbReference type="Pfam" id="PF01648">
    <property type="entry name" value="ACPS"/>
    <property type="match status" value="1"/>
</dbReference>
<proteinExistence type="predicted"/>
<dbReference type="GO" id="GO:0016740">
    <property type="term" value="F:transferase activity"/>
    <property type="evidence" value="ECO:0007669"/>
    <property type="project" value="UniProtKB-KW"/>
</dbReference>
<evidence type="ECO:0000313" key="3">
    <source>
        <dbReference type="EMBL" id="MCS0580511.1"/>
    </source>
</evidence>
<dbReference type="InterPro" id="IPR037143">
    <property type="entry name" value="4-PPantetheinyl_Trfase_dom_sf"/>
</dbReference>
<keyword evidence="4" id="KW-1185">Reference proteome</keyword>
<evidence type="ECO:0000256" key="1">
    <source>
        <dbReference type="ARBA" id="ARBA00022679"/>
    </source>
</evidence>